<feature type="region of interest" description="Disordered" evidence="1">
    <location>
        <begin position="32"/>
        <end position="56"/>
    </location>
</feature>
<proteinExistence type="predicted"/>
<gene>
    <name evidence="4" type="ORF">BGZ95_003965</name>
</gene>
<evidence type="ECO:0000256" key="3">
    <source>
        <dbReference type="SAM" id="SignalP"/>
    </source>
</evidence>
<feature type="chain" id="PRO_5041965712" description="Transmembrane protein" evidence="3">
    <location>
        <begin position="32"/>
        <end position="131"/>
    </location>
</feature>
<accession>A0AAD4D3K8</accession>
<comment type="caution">
    <text evidence="4">The sequence shown here is derived from an EMBL/GenBank/DDBJ whole genome shotgun (WGS) entry which is preliminary data.</text>
</comment>
<evidence type="ECO:0000313" key="4">
    <source>
        <dbReference type="EMBL" id="KAG0262742.1"/>
    </source>
</evidence>
<dbReference type="AlphaFoldDB" id="A0AAD4D3K8"/>
<protein>
    <recommendedName>
        <fullName evidence="6">Transmembrane protein</fullName>
    </recommendedName>
</protein>
<sequence>MLRKSTTTLLLVITTTILVLLTLAPAPLVQAVPASDTSPNKPKVTSPKTGSYESPIPVHTSTTISSKPVVLDVVASVLFLLALFSASSMGIVQAAPTTANVIKRIDPIPKLRSDSPAHPPPAQPDHWQPHK</sequence>
<feature type="region of interest" description="Disordered" evidence="1">
    <location>
        <begin position="107"/>
        <end position="131"/>
    </location>
</feature>
<dbReference type="Proteomes" id="UP001194580">
    <property type="component" value="Unassembled WGS sequence"/>
</dbReference>
<keyword evidence="2" id="KW-0812">Transmembrane</keyword>
<keyword evidence="2" id="KW-0472">Membrane</keyword>
<evidence type="ECO:0000256" key="1">
    <source>
        <dbReference type="SAM" id="MobiDB-lite"/>
    </source>
</evidence>
<reference evidence="4" key="1">
    <citation type="journal article" date="2020" name="Fungal Divers.">
        <title>Resolving the Mortierellaceae phylogeny through synthesis of multi-gene phylogenetics and phylogenomics.</title>
        <authorList>
            <person name="Vandepol N."/>
            <person name="Liber J."/>
            <person name="Desiro A."/>
            <person name="Na H."/>
            <person name="Kennedy M."/>
            <person name="Barry K."/>
            <person name="Grigoriev I.V."/>
            <person name="Miller A.N."/>
            <person name="O'Donnell K."/>
            <person name="Stajich J.E."/>
            <person name="Bonito G."/>
        </authorList>
    </citation>
    <scope>NUCLEOTIDE SEQUENCE</scope>
    <source>
        <strain evidence="4">NRRL 28262</strain>
    </source>
</reference>
<organism evidence="4 5">
    <name type="scientific">Linnemannia exigua</name>
    <dbReference type="NCBI Taxonomy" id="604196"/>
    <lineage>
        <taxon>Eukaryota</taxon>
        <taxon>Fungi</taxon>
        <taxon>Fungi incertae sedis</taxon>
        <taxon>Mucoromycota</taxon>
        <taxon>Mortierellomycotina</taxon>
        <taxon>Mortierellomycetes</taxon>
        <taxon>Mortierellales</taxon>
        <taxon>Mortierellaceae</taxon>
        <taxon>Linnemannia</taxon>
    </lineage>
</organism>
<dbReference type="EMBL" id="JAAAIL010001942">
    <property type="protein sequence ID" value="KAG0262742.1"/>
    <property type="molecule type" value="Genomic_DNA"/>
</dbReference>
<evidence type="ECO:0008006" key="6">
    <source>
        <dbReference type="Google" id="ProtNLM"/>
    </source>
</evidence>
<feature type="signal peptide" evidence="3">
    <location>
        <begin position="1"/>
        <end position="31"/>
    </location>
</feature>
<keyword evidence="3" id="KW-0732">Signal</keyword>
<feature type="transmembrane region" description="Helical" evidence="2">
    <location>
        <begin position="73"/>
        <end position="95"/>
    </location>
</feature>
<evidence type="ECO:0000256" key="2">
    <source>
        <dbReference type="SAM" id="Phobius"/>
    </source>
</evidence>
<name>A0AAD4D3K8_9FUNG</name>
<keyword evidence="5" id="KW-1185">Reference proteome</keyword>
<keyword evidence="2" id="KW-1133">Transmembrane helix</keyword>
<evidence type="ECO:0000313" key="5">
    <source>
        <dbReference type="Proteomes" id="UP001194580"/>
    </source>
</evidence>